<accession>A0ABS2FZ49</accession>
<evidence type="ECO:0000313" key="2">
    <source>
        <dbReference type="Proteomes" id="UP000728968"/>
    </source>
</evidence>
<organism evidence="1 2">
    <name type="scientific">Fusobacterium mortiferum</name>
    <dbReference type="NCBI Taxonomy" id="850"/>
    <lineage>
        <taxon>Bacteria</taxon>
        <taxon>Fusobacteriati</taxon>
        <taxon>Fusobacteriota</taxon>
        <taxon>Fusobacteriia</taxon>
        <taxon>Fusobacteriales</taxon>
        <taxon>Fusobacteriaceae</taxon>
        <taxon>Fusobacterium</taxon>
    </lineage>
</organism>
<dbReference type="Proteomes" id="UP000728968">
    <property type="component" value="Unassembled WGS sequence"/>
</dbReference>
<proteinExistence type="predicted"/>
<dbReference type="RefSeq" id="WP_204715648.1">
    <property type="nucleotide sequence ID" value="NZ_JACJLT010000009.1"/>
</dbReference>
<evidence type="ECO:0000313" key="1">
    <source>
        <dbReference type="EMBL" id="MBM6874426.1"/>
    </source>
</evidence>
<reference evidence="1 2" key="1">
    <citation type="journal article" date="2021" name="Sci. Rep.">
        <title>The distribution of antibiotic resistance genes in chicken gut microbiota commensals.</title>
        <authorList>
            <person name="Juricova H."/>
            <person name="Matiasovicova J."/>
            <person name="Kubasova T."/>
            <person name="Cejkova D."/>
            <person name="Rychlik I."/>
        </authorList>
    </citation>
    <scope>NUCLEOTIDE SEQUENCE [LARGE SCALE GENOMIC DNA]</scope>
    <source>
        <strain evidence="1 2">An425</strain>
    </source>
</reference>
<name>A0ABS2FZ49_FUSMR</name>
<keyword evidence="2" id="KW-1185">Reference proteome</keyword>
<gene>
    <name evidence="1" type="ORF">H6A04_01895</name>
</gene>
<sequence>MELKEFRNLKVGEKFNLGYKRFEVKKGDGSSKDCRTCYFSGSMNNCACLRAEYMLPHCKKFLRKDGIDIIFVEVEDGI</sequence>
<comment type="caution">
    <text evidence="1">The sequence shown here is derived from an EMBL/GenBank/DDBJ whole genome shotgun (WGS) entry which is preliminary data.</text>
</comment>
<dbReference type="EMBL" id="JACJLT010000009">
    <property type="protein sequence ID" value="MBM6874426.1"/>
    <property type="molecule type" value="Genomic_DNA"/>
</dbReference>
<protein>
    <submittedName>
        <fullName evidence="1">Uncharacterized protein</fullName>
    </submittedName>
</protein>